<dbReference type="AlphaFoldDB" id="A0AAE1E3E9"/>
<reference evidence="1" key="1">
    <citation type="journal article" date="2023" name="G3 (Bethesda)">
        <title>A reference genome for the long-term kleptoplast-retaining sea slug Elysia crispata morphotype clarki.</title>
        <authorList>
            <person name="Eastman K.E."/>
            <person name="Pendleton A.L."/>
            <person name="Shaikh M.A."/>
            <person name="Suttiyut T."/>
            <person name="Ogas R."/>
            <person name="Tomko P."/>
            <person name="Gavelis G."/>
            <person name="Widhalm J.R."/>
            <person name="Wisecaver J.H."/>
        </authorList>
    </citation>
    <scope>NUCLEOTIDE SEQUENCE</scope>
    <source>
        <strain evidence="1">ECLA1</strain>
    </source>
</reference>
<protein>
    <submittedName>
        <fullName evidence="1">Uncharacterized protein</fullName>
    </submittedName>
</protein>
<proteinExistence type="predicted"/>
<comment type="caution">
    <text evidence="1">The sequence shown here is derived from an EMBL/GenBank/DDBJ whole genome shotgun (WGS) entry which is preliminary data.</text>
</comment>
<dbReference type="Proteomes" id="UP001283361">
    <property type="component" value="Unassembled WGS sequence"/>
</dbReference>
<organism evidence="1 2">
    <name type="scientific">Elysia crispata</name>
    <name type="common">lettuce slug</name>
    <dbReference type="NCBI Taxonomy" id="231223"/>
    <lineage>
        <taxon>Eukaryota</taxon>
        <taxon>Metazoa</taxon>
        <taxon>Spiralia</taxon>
        <taxon>Lophotrochozoa</taxon>
        <taxon>Mollusca</taxon>
        <taxon>Gastropoda</taxon>
        <taxon>Heterobranchia</taxon>
        <taxon>Euthyneura</taxon>
        <taxon>Panpulmonata</taxon>
        <taxon>Sacoglossa</taxon>
        <taxon>Placobranchoidea</taxon>
        <taxon>Plakobranchidae</taxon>
        <taxon>Elysia</taxon>
    </lineage>
</organism>
<keyword evidence="2" id="KW-1185">Reference proteome</keyword>
<accession>A0AAE1E3E9</accession>
<sequence length="83" mass="9377">MDQIDWLVTSAVRGASLEMRSGLGKKEEQRERCLWELSERWEGRSSIDTVTCISIYCCGPYRRSSTPGRCDVETEPTALDNCG</sequence>
<gene>
    <name evidence="1" type="ORF">RRG08_060667</name>
</gene>
<evidence type="ECO:0000313" key="1">
    <source>
        <dbReference type="EMBL" id="KAK3792974.1"/>
    </source>
</evidence>
<dbReference type="EMBL" id="JAWDGP010001304">
    <property type="protein sequence ID" value="KAK3792974.1"/>
    <property type="molecule type" value="Genomic_DNA"/>
</dbReference>
<name>A0AAE1E3E9_9GAST</name>
<evidence type="ECO:0000313" key="2">
    <source>
        <dbReference type="Proteomes" id="UP001283361"/>
    </source>
</evidence>